<dbReference type="EMBL" id="JABWDY010001476">
    <property type="protein sequence ID" value="KAF5207391.1"/>
    <property type="molecule type" value="Genomic_DNA"/>
</dbReference>
<evidence type="ECO:0000313" key="2">
    <source>
        <dbReference type="Proteomes" id="UP000554482"/>
    </source>
</evidence>
<name>A0A7J6XC72_THATH</name>
<proteinExistence type="predicted"/>
<evidence type="ECO:0000313" key="1">
    <source>
        <dbReference type="EMBL" id="KAF5207391.1"/>
    </source>
</evidence>
<comment type="caution">
    <text evidence="1">The sequence shown here is derived from an EMBL/GenBank/DDBJ whole genome shotgun (WGS) entry which is preliminary data.</text>
</comment>
<dbReference type="AlphaFoldDB" id="A0A7J6XC72"/>
<dbReference type="Proteomes" id="UP000554482">
    <property type="component" value="Unassembled WGS sequence"/>
</dbReference>
<sequence>MADCDWSQLLNDLLFTIGKKVNVSADRFSFRLVCKSWSCSICPFPQPPWLMLAQSETGIDSSKKEDDEEQNISTTSVLPLLVALLVLALNKSI</sequence>
<protein>
    <submittedName>
        <fullName evidence="1">Uncharacterized protein</fullName>
    </submittedName>
</protein>
<accession>A0A7J6XC72</accession>
<gene>
    <name evidence="1" type="ORF">FRX31_003021</name>
</gene>
<keyword evidence="2" id="KW-1185">Reference proteome</keyword>
<dbReference type="OrthoDB" id="638130at2759"/>
<organism evidence="1 2">
    <name type="scientific">Thalictrum thalictroides</name>
    <name type="common">Rue-anemone</name>
    <name type="synonym">Anemone thalictroides</name>
    <dbReference type="NCBI Taxonomy" id="46969"/>
    <lineage>
        <taxon>Eukaryota</taxon>
        <taxon>Viridiplantae</taxon>
        <taxon>Streptophyta</taxon>
        <taxon>Embryophyta</taxon>
        <taxon>Tracheophyta</taxon>
        <taxon>Spermatophyta</taxon>
        <taxon>Magnoliopsida</taxon>
        <taxon>Ranunculales</taxon>
        <taxon>Ranunculaceae</taxon>
        <taxon>Thalictroideae</taxon>
        <taxon>Thalictrum</taxon>
    </lineage>
</organism>
<reference evidence="1 2" key="1">
    <citation type="submission" date="2020-06" db="EMBL/GenBank/DDBJ databases">
        <title>Transcriptomic and genomic resources for Thalictrum thalictroides and T. hernandezii: Facilitating candidate gene discovery in an emerging model plant lineage.</title>
        <authorList>
            <person name="Arias T."/>
            <person name="Riano-Pachon D.M."/>
            <person name="Di Stilio V.S."/>
        </authorList>
    </citation>
    <scope>NUCLEOTIDE SEQUENCE [LARGE SCALE GENOMIC DNA]</scope>
    <source>
        <strain evidence="2">cv. WT478/WT964</strain>
        <tissue evidence="1">Leaves</tissue>
    </source>
</reference>
<dbReference type="Gene3D" id="1.20.1280.50">
    <property type="match status" value="1"/>
</dbReference>